<organism evidence="5">
    <name type="scientific">Uncultured Desulfatiglans sp</name>
    <dbReference type="NCBI Taxonomy" id="1748965"/>
    <lineage>
        <taxon>Bacteria</taxon>
        <taxon>Pseudomonadati</taxon>
        <taxon>Thermodesulfobacteriota</taxon>
        <taxon>Desulfobacteria</taxon>
        <taxon>Desulfatiglandales</taxon>
        <taxon>Desulfatiglandaceae</taxon>
        <taxon>Desulfatiglans</taxon>
        <taxon>environmental samples</taxon>
    </lineage>
</organism>
<dbReference type="SUPFAM" id="SSF48179">
    <property type="entry name" value="6-phosphogluconate dehydrogenase C-terminal domain-like"/>
    <property type="match status" value="2"/>
</dbReference>
<evidence type="ECO:0000256" key="1">
    <source>
        <dbReference type="ARBA" id="ARBA00023002"/>
    </source>
</evidence>
<feature type="compositionally biased region" description="Basic and acidic residues" evidence="2">
    <location>
        <begin position="417"/>
        <end position="426"/>
    </location>
</feature>
<dbReference type="FunFam" id="3.40.50.720:FF:000009">
    <property type="entry name" value="Fatty oxidation complex, alpha subunit"/>
    <property type="match status" value="1"/>
</dbReference>
<keyword evidence="1 5" id="KW-0560">Oxidoreductase</keyword>
<sequence length="426" mass="46017">MTGTIDKIGIIGGGIMGTGLVQWLLPRGFHVVVAEAREALAEECTRKIHAHLRRDLDKGRLPPEDFRLCIERFEAAAGLSCLKGADFVIEAAPEHFDLKRRILRKAEDAVAPGTILASNTSALPITALGASLKRPERFLGTHFFNPAQIMPLVEIVKGVDTAGESVERTLAFLTAEGKKPIRIKDCPGFLVNRILGAYMNEVMWLLGERIGITDAEGMAKDLRLPMGPVTLGEMVGWDIIRASNETLRTYYGSRFEIPPLLDRLTRENRLGLKTGRGLLDHRSRPPAATEDIVPASRNLDGRAADRAKRQLLAAIWAESIRCLDEGVAGAREIDDALVLGAGLPMGPLAWADETGLQEVSDLLLELTGEFGERFLPSPVLRIYAMSGYNGVKAGRGLAGAYPRESAEGNGGGGADDASARDPGEAR</sequence>
<dbReference type="Gene3D" id="3.40.50.720">
    <property type="entry name" value="NAD(P)-binding Rossmann-like Domain"/>
    <property type="match status" value="1"/>
</dbReference>
<reference evidence="5" key="1">
    <citation type="submission" date="2018-07" db="EMBL/GenBank/DDBJ databases">
        <authorList>
            <consortium name="Genoscope - CEA"/>
            <person name="William W."/>
        </authorList>
    </citation>
    <scope>NUCLEOTIDE SEQUENCE</scope>
    <source>
        <strain evidence="5">IK1</strain>
    </source>
</reference>
<evidence type="ECO:0000259" key="4">
    <source>
        <dbReference type="Pfam" id="PF02737"/>
    </source>
</evidence>
<dbReference type="GO" id="GO:0006631">
    <property type="term" value="P:fatty acid metabolic process"/>
    <property type="evidence" value="ECO:0007669"/>
    <property type="project" value="InterPro"/>
</dbReference>
<dbReference type="GO" id="GO:0070403">
    <property type="term" value="F:NAD+ binding"/>
    <property type="evidence" value="ECO:0007669"/>
    <property type="project" value="InterPro"/>
</dbReference>
<dbReference type="GO" id="GO:0003857">
    <property type="term" value="F:(3S)-3-hydroxyacyl-CoA dehydrogenase (NAD+) activity"/>
    <property type="evidence" value="ECO:0007669"/>
    <property type="project" value="UniProtKB-EC"/>
</dbReference>
<evidence type="ECO:0000256" key="2">
    <source>
        <dbReference type="SAM" id="MobiDB-lite"/>
    </source>
</evidence>
<dbReference type="EMBL" id="UPXX01000032">
    <property type="protein sequence ID" value="VBB47037.1"/>
    <property type="molecule type" value="Genomic_DNA"/>
</dbReference>
<accession>A0A653AG89</accession>
<dbReference type="InterPro" id="IPR008927">
    <property type="entry name" value="6-PGluconate_DH-like_C_sf"/>
</dbReference>
<dbReference type="Gene3D" id="1.10.1040.10">
    <property type="entry name" value="N-(1-d-carboxylethyl)-l-norvaline Dehydrogenase, domain 2"/>
    <property type="match status" value="2"/>
</dbReference>
<dbReference type="Pfam" id="PF00725">
    <property type="entry name" value="3HCDH"/>
    <property type="match status" value="2"/>
</dbReference>
<proteinExistence type="predicted"/>
<dbReference type="InterPro" id="IPR036291">
    <property type="entry name" value="NAD(P)-bd_dom_sf"/>
</dbReference>
<protein>
    <submittedName>
        <fullName evidence="5">Putative 3-hydroxyacyl-CoA dehydrogenase</fullName>
        <ecNumber evidence="5">1.1.1.35</ecNumber>
    </submittedName>
</protein>
<dbReference type="InterPro" id="IPR006176">
    <property type="entry name" value="3-OHacyl-CoA_DH_NAD-bd"/>
</dbReference>
<feature type="region of interest" description="Disordered" evidence="2">
    <location>
        <begin position="400"/>
        <end position="426"/>
    </location>
</feature>
<dbReference type="Pfam" id="PF02737">
    <property type="entry name" value="3HCDH_N"/>
    <property type="match status" value="1"/>
</dbReference>
<evidence type="ECO:0000259" key="3">
    <source>
        <dbReference type="Pfam" id="PF00725"/>
    </source>
</evidence>
<dbReference type="PANTHER" id="PTHR48075:SF5">
    <property type="entry name" value="3-HYDROXYBUTYRYL-COA DEHYDROGENASE"/>
    <property type="match status" value="1"/>
</dbReference>
<dbReference type="SUPFAM" id="SSF51735">
    <property type="entry name" value="NAD(P)-binding Rossmann-fold domains"/>
    <property type="match status" value="1"/>
</dbReference>
<feature type="domain" description="3-hydroxyacyl-CoA dehydrogenase C-terminal" evidence="3">
    <location>
        <begin position="188"/>
        <end position="280"/>
    </location>
</feature>
<feature type="domain" description="3-hydroxyacyl-CoA dehydrogenase C-terminal" evidence="3">
    <location>
        <begin position="311"/>
        <end position="397"/>
    </location>
</feature>
<feature type="domain" description="3-hydroxyacyl-CoA dehydrogenase NAD binding" evidence="4">
    <location>
        <begin position="7"/>
        <end position="186"/>
    </location>
</feature>
<evidence type="ECO:0000313" key="5">
    <source>
        <dbReference type="EMBL" id="VBB47037.1"/>
    </source>
</evidence>
<name>A0A653AG89_UNCDX</name>
<gene>
    <name evidence="5" type="ORF">TRIP_B50105</name>
</gene>
<dbReference type="PANTHER" id="PTHR48075">
    <property type="entry name" value="3-HYDROXYACYL-COA DEHYDROGENASE FAMILY PROTEIN"/>
    <property type="match status" value="1"/>
</dbReference>
<dbReference type="InterPro" id="IPR006108">
    <property type="entry name" value="3HC_DH_C"/>
</dbReference>
<dbReference type="AlphaFoldDB" id="A0A653AG89"/>
<dbReference type="InterPro" id="IPR013328">
    <property type="entry name" value="6PGD_dom2"/>
</dbReference>
<dbReference type="EC" id="1.1.1.35" evidence="5"/>